<keyword evidence="4" id="KW-1185">Reference proteome</keyword>
<feature type="region of interest" description="Disordered" evidence="1">
    <location>
        <begin position="22"/>
        <end position="44"/>
    </location>
</feature>
<sequence>MKKKPLVFMLMLVFASPFSWAQQDHHPDAGAQSGTPAGMAGATMQSPMQPLMQERLEQMQNLADQLATTDDPAQRRELMEEHRKAMTEFRGMMGGMQQQGGGMMGGMGMMGGQGGMMPMMQRMQMMQAGMDRIMDTDDADKRMELMQEHRQQLQETLGMMGGMQQGGGMGMMKGMGMMNGQMNCVGMMEAYRQMDKRLDLMQELLQQQRK</sequence>
<proteinExistence type="predicted"/>
<evidence type="ECO:0000313" key="3">
    <source>
        <dbReference type="EMBL" id="TCK02344.1"/>
    </source>
</evidence>
<gene>
    <name evidence="3" type="ORF">CLV83_4529</name>
</gene>
<dbReference type="RefSeq" id="WP_132298149.1">
    <property type="nucleotide sequence ID" value="NZ_SMFU01000015.1"/>
</dbReference>
<feature type="chain" id="PRO_5020491155" description="Signal recognition particle subunit FFH/SRP54 (Srp54)" evidence="2">
    <location>
        <begin position="22"/>
        <end position="210"/>
    </location>
</feature>
<reference evidence="3 4" key="1">
    <citation type="submission" date="2019-03" db="EMBL/GenBank/DDBJ databases">
        <title>Genomic Encyclopedia of Archaeal and Bacterial Type Strains, Phase II (KMG-II): from individual species to whole genera.</title>
        <authorList>
            <person name="Goeker M."/>
        </authorList>
    </citation>
    <scope>NUCLEOTIDE SEQUENCE [LARGE SCALE GENOMIC DNA]</scope>
    <source>
        <strain evidence="3 4">DSM 27697</strain>
    </source>
</reference>
<dbReference type="Proteomes" id="UP000294546">
    <property type="component" value="Unassembled WGS sequence"/>
</dbReference>
<evidence type="ECO:0000256" key="1">
    <source>
        <dbReference type="SAM" id="MobiDB-lite"/>
    </source>
</evidence>
<evidence type="ECO:0000256" key="2">
    <source>
        <dbReference type="SAM" id="SignalP"/>
    </source>
</evidence>
<evidence type="ECO:0008006" key="5">
    <source>
        <dbReference type="Google" id="ProtNLM"/>
    </source>
</evidence>
<accession>A0A4R1G3U7</accession>
<dbReference type="AlphaFoldDB" id="A0A4R1G3U7"/>
<name>A0A4R1G3U7_9GAMM</name>
<feature type="signal peptide" evidence="2">
    <location>
        <begin position="1"/>
        <end position="21"/>
    </location>
</feature>
<evidence type="ECO:0000313" key="4">
    <source>
        <dbReference type="Proteomes" id="UP000294546"/>
    </source>
</evidence>
<comment type="caution">
    <text evidence="3">The sequence shown here is derived from an EMBL/GenBank/DDBJ whole genome shotgun (WGS) entry which is preliminary data.</text>
</comment>
<dbReference type="EMBL" id="SMFU01000015">
    <property type="protein sequence ID" value="TCK02344.1"/>
    <property type="molecule type" value="Genomic_DNA"/>
</dbReference>
<protein>
    <recommendedName>
        <fullName evidence="5">Signal recognition particle subunit FFH/SRP54 (Srp54)</fullName>
    </recommendedName>
</protein>
<organism evidence="3 4">
    <name type="scientific">Marinobacterium mangrovicola</name>
    <dbReference type="NCBI Taxonomy" id="1476959"/>
    <lineage>
        <taxon>Bacteria</taxon>
        <taxon>Pseudomonadati</taxon>
        <taxon>Pseudomonadota</taxon>
        <taxon>Gammaproteobacteria</taxon>
        <taxon>Oceanospirillales</taxon>
        <taxon>Oceanospirillaceae</taxon>
        <taxon>Marinobacterium</taxon>
    </lineage>
</organism>
<keyword evidence="2" id="KW-0732">Signal</keyword>